<organism evidence="3 4">
    <name type="scientific">Photorhabdus bodei</name>
    <dbReference type="NCBI Taxonomy" id="2029681"/>
    <lineage>
        <taxon>Bacteria</taxon>
        <taxon>Pseudomonadati</taxon>
        <taxon>Pseudomonadota</taxon>
        <taxon>Gammaproteobacteria</taxon>
        <taxon>Enterobacterales</taxon>
        <taxon>Morganellaceae</taxon>
        <taxon>Photorhabdus</taxon>
    </lineage>
</organism>
<dbReference type="PANTHER" id="PTHR11941:SF54">
    <property type="entry name" value="ENOYL-COA HYDRATASE, MITOCHONDRIAL"/>
    <property type="match status" value="1"/>
</dbReference>
<dbReference type="Proteomes" id="UP000466619">
    <property type="component" value="Unassembled WGS sequence"/>
</dbReference>
<dbReference type="EMBL" id="NSCM01000033">
    <property type="protein sequence ID" value="RAX09885.1"/>
    <property type="molecule type" value="Genomic_DNA"/>
</dbReference>
<dbReference type="Proteomes" id="UP000250919">
    <property type="component" value="Unassembled WGS sequence"/>
</dbReference>
<protein>
    <submittedName>
        <fullName evidence="2">Enoyl-CoA hydratase/isomerase family protein</fullName>
    </submittedName>
    <submittedName>
        <fullName evidence="3">Spore coat protein CotG</fullName>
    </submittedName>
</protein>
<sequence length="253" mass="28716">MVIERDFSSIRVIILNHENKHNPFSESLENSIKKSLIKADQDDNVKAIVVYGGENRSFSSGGDFNEVKNLSGENVERWIDRVIDLYCAVLNVNKPTVAAVDGYAVGMGFQFALMFDQRIISSEAKFIMPELKHGIGCSVGAAILSFTHGHNIMRKIVFECEELSSEMCIKYNIANQVIDKEILLETAIERANLLAKYPKTAYSNTKKFMNKKFVDILEDSRKESKLVHKNSFGSRDSQKHFKKVLGDKYYEDN</sequence>
<dbReference type="GO" id="GO:0003824">
    <property type="term" value="F:catalytic activity"/>
    <property type="evidence" value="ECO:0007669"/>
    <property type="project" value="UniProtKB-ARBA"/>
</dbReference>
<dbReference type="RefSeq" id="WP_112877014.1">
    <property type="nucleotide sequence ID" value="NZ_CAWNYH010000033.1"/>
</dbReference>
<dbReference type="GeneID" id="88807358"/>
<dbReference type="InterPro" id="IPR029045">
    <property type="entry name" value="ClpP/crotonase-like_dom_sf"/>
</dbReference>
<dbReference type="Pfam" id="PF00378">
    <property type="entry name" value="ECH_1"/>
    <property type="match status" value="1"/>
</dbReference>
<dbReference type="CDD" id="cd06558">
    <property type="entry name" value="crotonase-like"/>
    <property type="match status" value="1"/>
</dbReference>
<accession>A0A329X0L6</accession>
<evidence type="ECO:0000313" key="2">
    <source>
        <dbReference type="EMBL" id="NDL01848.1"/>
    </source>
</evidence>
<dbReference type="Gene3D" id="1.20.5.1610">
    <property type="match status" value="1"/>
</dbReference>
<dbReference type="SUPFAM" id="SSF52096">
    <property type="entry name" value="ClpP/crotonase"/>
    <property type="match status" value="1"/>
</dbReference>
<evidence type="ECO:0000313" key="4">
    <source>
        <dbReference type="Proteomes" id="UP000250919"/>
    </source>
</evidence>
<evidence type="ECO:0000256" key="1">
    <source>
        <dbReference type="ARBA" id="ARBA00005254"/>
    </source>
</evidence>
<reference evidence="3 4" key="2">
    <citation type="journal article" date="2018" name="Int. J. Syst. Evol. Microbiol.">
        <title>Whole-genome-based revisit of Photorhabdus phylogeny: proposal for the elevation of most Photorhabdus subspecies to the species level and description of one novel species Photorhabdus bodei sp. nov., and one novel subspecies Photorhabdus laumondii subsp. clarkei subsp. nov.</title>
        <authorList>
            <person name="Machado R.A.R."/>
            <person name="Wuthrich D."/>
            <person name="Kuhnert P."/>
            <person name="Arce C.C.M."/>
            <person name="Thonen L."/>
            <person name="Ruiz C."/>
            <person name="Zhang X."/>
            <person name="Robert C.A.M."/>
            <person name="Karimi J."/>
            <person name="Kamali S."/>
            <person name="Ma J."/>
            <person name="Bruggmann R."/>
            <person name="Erb M."/>
        </authorList>
    </citation>
    <scope>NUCLEOTIDE SEQUENCE [LARGE SCALE GENOMIC DNA]</scope>
    <source>
        <strain evidence="3 4">LJ24-63</strain>
    </source>
</reference>
<dbReference type="Gene3D" id="3.90.226.10">
    <property type="entry name" value="2-enoyl-CoA Hydratase, Chain A, domain 1"/>
    <property type="match status" value="1"/>
</dbReference>
<evidence type="ECO:0000313" key="3">
    <source>
        <dbReference type="EMBL" id="RAX09885.1"/>
    </source>
</evidence>
<dbReference type="PANTHER" id="PTHR11941">
    <property type="entry name" value="ENOYL-COA HYDRATASE-RELATED"/>
    <property type="match status" value="1"/>
</dbReference>
<proteinExistence type="inferred from homology"/>
<evidence type="ECO:0000313" key="5">
    <source>
        <dbReference type="Proteomes" id="UP000466619"/>
    </source>
</evidence>
<name>A0A329X0L6_9GAMM</name>
<keyword evidence="5" id="KW-1185">Reference proteome</keyword>
<keyword evidence="3" id="KW-0167">Capsid protein</keyword>
<gene>
    <name evidence="3" type="ORF">CKY02_16090</name>
    <name evidence="2" type="ORF">GPY48_00805</name>
</gene>
<comment type="caution">
    <text evidence="3">The sequence shown here is derived from an EMBL/GenBank/DDBJ whole genome shotgun (WGS) entry which is preliminary data.</text>
</comment>
<reference evidence="3" key="1">
    <citation type="submission" date="2017-08" db="EMBL/GenBank/DDBJ databases">
        <authorList>
            <person name="de Groot N.N."/>
        </authorList>
    </citation>
    <scope>NUCLEOTIDE SEQUENCE</scope>
    <source>
        <strain evidence="3">LJ24-63</strain>
    </source>
</reference>
<keyword evidence="3" id="KW-0946">Virion</keyword>
<dbReference type="AlphaFoldDB" id="A0A329X0L6"/>
<dbReference type="InterPro" id="IPR001753">
    <property type="entry name" value="Enoyl-CoA_hydra/iso"/>
</dbReference>
<reference evidence="2 5" key="3">
    <citation type="submission" date="2019-12" db="EMBL/GenBank/DDBJ databases">
        <title>Engineering Photorhabdus to improve their lethality against agricultural pests.</title>
        <authorList>
            <person name="Machado R.A.R."/>
        </authorList>
    </citation>
    <scope>NUCLEOTIDE SEQUENCE [LARGE SCALE GENOMIC DNA]</scope>
    <source>
        <strain evidence="2 5">M-CN4</strain>
    </source>
</reference>
<dbReference type="EMBL" id="WSFC01000001">
    <property type="protein sequence ID" value="NDL01848.1"/>
    <property type="molecule type" value="Genomic_DNA"/>
</dbReference>
<dbReference type="GO" id="GO:0006635">
    <property type="term" value="P:fatty acid beta-oxidation"/>
    <property type="evidence" value="ECO:0007669"/>
    <property type="project" value="TreeGrafter"/>
</dbReference>
<comment type="similarity">
    <text evidence="1">Belongs to the enoyl-CoA hydratase/isomerase family.</text>
</comment>